<dbReference type="InterPro" id="IPR017871">
    <property type="entry name" value="ABC_transporter-like_CS"/>
</dbReference>
<keyword evidence="2" id="KW-0813">Transport</keyword>
<accession>A0A3P3XN88</accession>
<keyword evidence="3" id="KW-0547">Nucleotide-binding</keyword>
<sequence length="240" mass="26240">MLQLLQVHTKYGQVEALGGISLEVQEGSLVALLGANGAGKTTTLMSISGILKPSSGKILFRDTDLTQLDTREIVGLGIIQCPEGRRIFGNLSVKENLRMGAIRRKDKRHLDQAFARVFEIFPLLKERMAQAGATLSGGEQQMLAMGRALMAEPHLLLLDEPSLGLAPIIVDKIFEVIQRLKQEGVTILLVEQNAHLALEIADYAYVLEKGRIVLEGSGVSLRANSDLERSYLGEVPEENL</sequence>
<dbReference type="GO" id="GO:0015807">
    <property type="term" value="P:L-amino acid transport"/>
    <property type="evidence" value="ECO:0007669"/>
    <property type="project" value="TreeGrafter"/>
</dbReference>
<dbReference type="AlphaFoldDB" id="A0A3P3XN88"/>
<comment type="similarity">
    <text evidence="1">Belongs to the ABC transporter superfamily.</text>
</comment>
<evidence type="ECO:0000256" key="3">
    <source>
        <dbReference type="ARBA" id="ARBA00022741"/>
    </source>
</evidence>
<dbReference type="SUPFAM" id="SSF52540">
    <property type="entry name" value="P-loop containing nucleoside triphosphate hydrolases"/>
    <property type="match status" value="1"/>
</dbReference>
<evidence type="ECO:0000256" key="4">
    <source>
        <dbReference type="ARBA" id="ARBA00022840"/>
    </source>
</evidence>
<gene>
    <name evidence="7" type="primary">livF</name>
    <name evidence="7" type="ORF">SPIRO4BDMA_40283</name>
</gene>
<keyword evidence="5" id="KW-0029">Amino-acid transport</keyword>
<dbReference type="Gene3D" id="3.40.50.300">
    <property type="entry name" value="P-loop containing nucleotide triphosphate hydrolases"/>
    <property type="match status" value="1"/>
</dbReference>
<dbReference type="GO" id="GO:0016887">
    <property type="term" value="F:ATP hydrolysis activity"/>
    <property type="evidence" value="ECO:0007669"/>
    <property type="project" value="InterPro"/>
</dbReference>
<name>A0A3P3XN88_9SPIR</name>
<dbReference type="PROSITE" id="PS50893">
    <property type="entry name" value="ABC_TRANSPORTER_2"/>
    <property type="match status" value="1"/>
</dbReference>
<dbReference type="EMBL" id="FWDO01000004">
    <property type="protein sequence ID" value="SLM17714.1"/>
    <property type="molecule type" value="Genomic_DNA"/>
</dbReference>
<dbReference type="PANTHER" id="PTHR43820:SF4">
    <property type="entry name" value="HIGH-AFFINITY BRANCHED-CHAIN AMINO ACID TRANSPORT ATP-BINDING PROTEIN LIVF"/>
    <property type="match status" value="1"/>
</dbReference>
<evidence type="ECO:0000256" key="2">
    <source>
        <dbReference type="ARBA" id="ARBA00022448"/>
    </source>
</evidence>
<dbReference type="InterPro" id="IPR003439">
    <property type="entry name" value="ABC_transporter-like_ATP-bd"/>
</dbReference>
<evidence type="ECO:0000313" key="7">
    <source>
        <dbReference type="EMBL" id="SLM17714.1"/>
    </source>
</evidence>
<dbReference type="InterPro" id="IPR027417">
    <property type="entry name" value="P-loop_NTPase"/>
</dbReference>
<evidence type="ECO:0000259" key="6">
    <source>
        <dbReference type="PROSITE" id="PS50893"/>
    </source>
</evidence>
<organism evidence="7">
    <name type="scientific">uncultured spirochete</name>
    <dbReference type="NCBI Taxonomy" id="156406"/>
    <lineage>
        <taxon>Bacteria</taxon>
        <taxon>Pseudomonadati</taxon>
        <taxon>Spirochaetota</taxon>
        <taxon>Spirochaetia</taxon>
        <taxon>Spirochaetales</taxon>
        <taxon>environmental samples</taxon>
    </lineage>
</organism>
<protein>
    <submittedName>
        <fullName evidence="7">Leucine/isoleucine/valine transporter subunit ATP-binding component of ABC superfamily</fullName>
    </submittedName>
</protein>
<evidence type="ECO:0000256" key="5">
    <source>
        <dbReference type="ARBA" id="ARBA00022970"/>
    </source>
</evidence>
<proteinExistence type="inferred from homology"/>
<dbReference type="PIRSF" id="PIRSF039137">
    <property type="entry name" value="ABC_branched_ATPase"/>
    <property type="match status" value="1"/>
</dbReference>
<dbReference type="SMART" id="SM00382">
    <property type="entry name" value="AAA"/>
    <property type="match status" value="1"/>
</dbReference>
<dbReference type="PROSITE" id="PS00211">
    <property type="entry name" value="ABC_TRANSPORTER_1"/>
    <property type="match status" value="1"/>
</dbReference>
<dbReference type="InterPro" id="IPR030660">
    <property type="entry name" value="ABC_branched_ATPase_LivF/BraG"/>
</dbReference>
<dbReference type="PANTHER" id="PTHR43820">
    <property type="entry name" value="HIGH-AFFINITY BRANCHED-CHAIN AMINO ACID TRANSPORT ATP-BINDING PROTEIN LIVF"/>
    <property type="match status" value="1"/>
</dbReference>
<dbReference type="GO" id="GO:0015658">
    <property type="term" value="F:branched-chain amino acid transmembrane transporter activity"/>
    <property type="evidence" value="ECO:0007669"/>
    <property type="project" value="InterPro"/>
</dbReference>
<dbReference type="GO" id="GO:0005524">
    <property type="term" value="F:ATP binding"/>
    <property type="evidence" value="ECO:0007669"/>
    <property type="project" value="UniProtKB-KW"/>
</dbReference>
<keyword evidence="4 7" id="KW-0067">ATP-binding</keyword>
<dbReference type="Pfam" id="PF00005">
    <property type="entry name" value="ABC_tran"/>
    <property type="match status" value="1"/>
</dbReference>
<dbReference type="InterPro" id="IPR003593">
    <property type="entry name" value="AAA+_ATPase"/>
</dbReference>
<dbReference type="CDD" id="cd03224">
    <property type="entry name" value="ABC_TM1139_LivF_branched"/>
    <property type="match status" value="1"/>
</dbReference>
<feature type="domain" description="ABC transporter" evidence="6">
    <location>
        <begin position="2"/>
        <end position="234"/>
    </location>
</feature>
<evidence type="ECO:0000256" key="1">
    <source>
        <dbReference type="ARBA" id="ARBA00005417"/>
    </source>
</evidence>
<reference evidence="7" key="1">
    <citation type="submission" date="2017-02" db="EMBL/GenBank/DDBJ databases">
        <authorList>
            <person name="Regsiter A."/>
            <person name="William W."/>
        </authorList>
    </citation>
    <scope>NUCLEOTIDE SEQUENCE</scope>
    <source>
        <strain evidence="7">BdmA 4</strain>
    </source>
</reference>
<dbReference type="InterPro" id="IPR052156">
    <property type="entry name" value="BCAA_Transport_ATP-bd_LivF"/>
</dbReference>